<comment type="caution">
    <text evidence="2">The sequence shown here is derived from an EMBL/GenBank/DDBJ whole genome shotgun (WGS) entry which is preliminary data.</text>
</comment>
<dbReference type="OrthoDB" id="2330090at2759"/>
<feature type="region of interest" description="Disordered" evidence="1">
    <location>
        <begin position="1"/>
        <end position="34"/>
    </location>
</feature>
<dbReference type="Pfam" id="PF09428">
    <property type="entry name" value="DUF2011"/>
    <property type="match status" value="1"/>
</dbReference>
<dbReference type="EMBL" id="CAJVPS010040050">
    <property type="protein sequence ID" value="CAG8749880.1"/>
    <property type="molecule type" value="Genomic_DNA"/>
</dbReference>
<feature type="non-terminal residue" evidence="2">
    <location>
        <position position="147"/>
    </location>
</feature>
<proteinExistence type="predicted"/>
<feature type="non-terminal residue" evidence="2">
    <location>
        <position position="1"/>
    </location>
</feature>
<organism evidence="2 3">
    <name type="scientific">Ambispora leptoticha</name>
    <dbReference type="NCBI Taxonomy" id="144679"/>
    <lineage>
        <taxon>Eukaryota</taxon>
        <taxon>Fungi</taxon>
        <taxon>Fungi incertae sedis</taxon>
        <taxon>Mucoromycota</taxon>
        <taxon>Glomeromycotina</taxon>
        <taxon>Glomeromycetes</taxon>
        <taxon>Archaeosporales</taxon>
        <taxon>Ambisporaceae</taxon>
        <taxon>Ambispora</taxon>
    </lineage>
</organism>
<reference evidence="2" key="1">
    <citation type="submission" date="2021-06" db="EMBL/GenBank/DDBJ databases">
        <authorList>
            <person name="Kallberg Y."/>
            <person name="Tangrot J."/>
            <person name="Rosling A."/>
        </authorList>
    </citation>
    <scope>NUCLEOTIDE SEQUENCE</scope>
    <source>
        <strain evidence="2">FL130A</strain>
    </source>
</reference>
<evidence type="ECO:0000313" key="3">
    <source>
        <dbReference type="Proteomes" id="UP000789508"/>
    </source>
</evidence>
<evidence type="ECO:0000313" key="2">
    <source>
        <dbReference type="EMBL" id="CAG8749880.1"/>
    </source>
</evidence>
<dbReference type="InterPro" id="IPR018555">
    <property type="entry name" value="C630.06c-like"/>
</dbReference>
<sequence>PLENRPETTIVSRDALFRDSSDEDEGGTAMNEDAVKRLSERIQRDMLFNENTSVMDIEKDYKLQSHEDEEDKQVFRLFASEPPTLISLHSSVFDKHNEKIEMMRHEDQYEVSDDSEREIRIAAACITYADIIRESQIPWERHFFPRK</sequence>
<protein>
    <submittedName>
        <fullName evidence="2">9333_t:CDS:1</fullName>
    </submittedName>
</protein>
<accession>A0A9N9IU44</accession>
<name>A0A9N9IU44_9GLOM</name>
<dbReference type="AlphaFoldDB" id="A0A9N9IU44"/>
<gene>
    <name evidence="2" type="ORF">ALEPTO_LOCUS13256</name>
</gene>
<dbReference type="Proteomes" id="UP000789508">
    <property type="component" value="Unassembled WGS sequence"/>
</dbReference>
<evidence type="ECO:0000256" key="1">
    <source>
        <dbReference type="SAM" id="MobiDB-lite"/>
    </source>
</evidence>
<keyword evidence="3" id="KW-1185">Reference proteome</keyword>